<gene>
    <name evidence="1" type="ORF">NC661_08110</name>
</gene>
<proteinExistence type="predicted"/>
<protein>
    <recommendedName>
        <fullName evidence="3">Inner spore coat protein</fullName>
    </recommendedName>
</protein>
<sequence>MLYPIQYTYTQQPYYGYYAPVRYPYPEVNTQQLKMSAKALRPLMQDANNILESFSSSEDFAYKVMDAAQKSETDNIKTYIRELGITRDVEIKYNPDSIQLRLVNQTNQIDCCKLSISLHW</sequence>
<dbReference type="Pfam" id="PF26344">
    <property type="entry name" value="YuzC"/>
    <property type="match status" value="1"/>
</dbReference>
<keyword evidence="2" id="KW-1185">Reference proteome</keyword>
<comment type="caution">
    <text evidence="1">The sequence shown here is derived from an EMBL/GenBank/DDBJ whole genome shotgun (WGS) entry which is preliminary data.</text>
</comment>
<accession>A0A9X3WI06</accession>
<dbReference type="RefSeq" id="WP_259868921.1">
    <property type="nucleotide sequence ID" value="NZ_JAMQJZ010000005.1"/>
</dbReference>
<dbReference type="AlphaFoldDB" id="A0A9X3WI06"/>
<dbReference type="InterPro" id="IPR058870">
    <property type="entry name" value="YuzC"/>
</dbReference>
<evidence type="ECO:0008006" key="3">
    <source>
        <dbReference type="Google" id="ProtNLM"/>
    </source>
</evidence>
<organism evidence="1 2">
    <name type="scientific">Aquibacillus koreensis</name>
    <dbReference type="NCBI Taxonomy" id="279446"/>
    <lineage>
        <taxon>Bacteria</taxon>
        <taxon>Bacillati</taxon>
        <taxon>Bacillota</taxon>
        <taxon>Bacilli</taxon>
        <taxon>Bacillales</taxon>
        <taxon>Bacillaceae</taxon>
        <taxon>Aquibacillus</taxon>
    </lineage>
</organism>
<dbReference type="Proteomes" id="UP001145072">
    <property type="component" value="Unassembled WGS sequence"/>
</dbReference>
<reference evidence="1" key="1">
    <citation type="submission" date="2022-06" db="EMBL/GenBank/DDBJ databases">
        <title>Aquibacillus sp. a new bacterium isolated from soil saline samples.</title>
        <authorList>
            <person name="Galisteo C."/>
            <person name="De La Haba R."/>
            <person name="Sanchez-Porro C."/>
            <person name="Ventosa A."/>
        </authorList>
    </citation>
    <scope>NUCLEOTIDE SEQUENCE</scope>
    <source>
        <strain evidence="1">JCM 12387</strain>
    </source>
</reference>
<evidence type="ECO:0000313" key="2">
    <source>
        <dbReference type="Proteomes" id="UP001145072"/>
    </source>
</evidence>
<name>A0A9X3WI06_9BACI</name>
<dbReference type="EMBL" id="JAMQJZ010000005">
    <property type="protein sequence ID" value="MDC3420327.1"/>
    <property type="molecule type" value="Genomic_DNA"/>
</dbReference>
<evidence type="ECO:0000313" key="1">
    <source>
        <dbReference type="EMBL" id="MDC3420327.1"/>
    </source>
</evidence>